<dbReference type="InterPro" id="IPR039476">
    <property type="entry name" value="P2CMN_synthase_LarB"/>
</dbReference>
<dbReference type="PANTHER" id="PTHR43064">
    <property type="entry name" value="PHOSPHORIBOSYLAMINOIMIDAZOLE CARBOXYLASE-RELATED"/>
    <property type="match status" value="1"/>
</dbReference>
<dbReference type="GO" id="GO:0016787">
    <property type="term" value="F:hydrolase activity"/>
    <property type="evidence" value="ECO:0007669"/>
    <property type="project" value="InterPro"/>
</dbReference>
<dbReference type="Proteomes" id="UP000182321">
    <property type="component" value="Unassembled WGS sequence"/>
</dbReference>
<proteinExistence type="predicted"/>
<gene>
    <name evidence="2" type="ORF">SAMN02910377_01940</name>
</gene>
<dbReference type="RefSeq" id="WP_074791425.1">
    <property type="nucleotide sequence ID" value="NZ_FNZX01000012.1"/>
</dbReference>
<keyword evidence="3" id="KW-1185">Reference proteome</keyword>
<reference evidence="3" key="1">
    <citation type="submission" date="2016-10" db="EMBL/GenBank/DDBJ databases">
        <authorList>
            <person name="Varghese N."/>
        </authorList>
    </citation>
    <scope>NUCLEOTIDE SEQUENCE [LARGE SCALE GENOMIC DNA]</scope>
    <source>
        <strain evidence="3">ACV-9</strain>
    </source>
</reference>
<evidence type="ECO:0000259" key="1">
    <source>
        <dbReference type="SMART" id="SM01001"/>
    </source>
</evidence>
<dbReference type="Pfam" id="PF00731">
    <property type="entry name" value="AIRC"/>
    <property type="match status" value="1"/>
</dbReference>
<dbReference type="SMART" id="SM01001">
    <property type="entry name" value="AIRC"/>
    <property type="match status" value="1"/>
</dbReference>
<dbReference type="EMBL" id="FNZX01000012">
    <property type="protein sequence ID" value="SEK83263.1"/>
    <property type="molecule type" value="Genomic_DNA"/>
</dbReference>
<dbReference type="SUPFAM" id="SSF52255">
    <property type="entry name" value="N5-CAIR mutase (phosphoribosylaminoimidazole carboxylase, PurE)"/>
    <property type="match status" value="1"/>
</dbReference>
<dbReference type="PANTHER" id="PTHR43064:SF1">
    <property type="entry name" value="SLL1489 PROTEIN"/>
    <property type="match status" value="1"/>
</dbReference>
<dbReference type="NCBIfam" id="NF033503">
    <property type="entry name" value="LarB"/>
    <property type="match status" value="1"/>
</dbReference>
<dbReference type="Gene3D" id="3.40.50.1970">
    <property type="match status" value="1"/>
</dbReference>
<feature type="domain" description="PurE" evidence="1">
    <location>
        <begin position="87"/>
        <end position="218"/>
    </location>
</feature>
<protein>
    <recommendedName>
        <fullName evidence="1">PurE domain-containing protein</fullName>
    </recommendedName>
</protein>
<dbReference type="GO" id="GO:0006189">
    <property type="term" value="P:'de novo' IMP biosynthetic process"/>
    <property type="evidence" value="ECO:0007669"/>
    <property type="project" value="InterPro"/>
</dbReference>
<dbReference type="AlphaFoldDB" id="A0A1H7K8Q6"/>
<evidence type="ECO:0000313" key="3">
    <source>
        <dbReference type="Proteomes" id="UP000182321"/>
    </source>
</evidence>
<dbReference type="InterPro" id="IPR000031">
    <property type="entry name" value="PurE_dom"/>
</dbReference>
<accession>A0A1H7K8Q6</accession>
<organism evidence="2 3">
    <name type="scientific">Pseudobutyrivibrio ruminis</name>
    <dbReference type="NCBI Taxonomy" id="46206"/>
    <lineage>
        <taxon>Bacteria</taxon>
        <taxon>Bacillati</taxon>
        <taxon>Bacillota</taxon>
        <taxon>Clostridia</taxon>
        <taxon>Lachnospirales</taxon>
        <taxon>Lachnospiraceae</taxon>
        <taxon>Pseudobutyrivibrio</taxon>
    </lineage>
</organism>
<evidence type="ECO:0000313" key="2">
    <source>
        <dbReference type="EMBL" id="SEK83263.1"/>
    </source>
</evidence>
<name>A0A1H7K8Q6_9FIRM</name>
<sequence length="219" mass="23489">MEFANLDFDRKNRTGFPEVIFCQGKMDDFLVDIYQKMYERDGCVFGTRATEHQYEIVKAVLPTATYDKVSRILKAKKPDYKEQELIGNVAVLTAGTADIPVAEEAAQTIEYFGSRATRVFDVGVSGIHRLLENVDTLNEANCVVAVAGMEGALASVVGGLVKAPVIAVPTSVGYGANMGGISALLTMINSCANGISVVNIDNGYGAGYIATQINRLAVH</sequence>